<keyword evidence="10" id="KW-1185">Reference proteome</keyword>
<dbReference type="GO" id="GO:0003723">
    <property type="term" value="F:RNA binding"/>
    <property type="evidence" value="ECO:0007669"/>
    <property type="project" value="TreeGrafter"/>
</dbReference>
<dbReference type="InterPro" id="IPR036322">
    <property type="entry name" value="WD40_repeat_dom_sf"/>
</dbReference>
<evidence type="ECO:0000256" key="7">
    <source>
        <dbReference type="ARBA" id="ARBA00040390"/>
    </source>
</evidence>
<gene>
    <name evidence="9" type="ORF">VNE69_07264</name>
</gene>
<proteinExistence type="inferred from homology"/>
<evidence type="ECO:0000313" key="9">
    <source>
        <dbReference type="EMBL" id="WUR04198.1"/>
    </source>
</evidence>
<feature type="repeat" description="WD" evidence="8">
    <location>
        <begin position="60"/>
        <end position="101"/>
    </location>
</feature>
<evidence type="ECO:0000256" key="3">
    <source>
        <dbReference type="ARBA" id="ARBA00022574"/>
    </source>
</evidence>
<dbReference type="InterPro" id="IPR027525">
    <property type="entry name" value="eIF3i"/>
</dbReference>
<dbReference type="SUPFAM" id="SSF50978">
    <property type="entry name" value="WD40 repeat-like"/>
    <property type="match status" value="1"/>
</dbReference>
<keyword evidence="5" id="KW-0648">Protein biosynthesis</keyword>
<dbReference type="PANTHER" id="PTHR19877">
    <property type="entry name" value="EUKARYOTIC TRANSLATION INITIATION FACTOR 3 SUBUNIT I"/>
    <property type="match status" value="1"/>
</dbReference>
<dbReference type="Proteomes" id="UP001334084">
    <property type="component" value="Chromosome 7"/>
</dbReference>
<evidence type="ECO:0000256" key="8">
    <source>
        <dbReference type="PROSITE-ProRule" id="PRU00221"/>
    </source>
</evidence>
<dbReference type="PROSITE" id="PS50294">
    <property type="entry name" value="WD_REPEATS_REGION"/>
    <property type="match status" value="1"/>
</dbReference>
<dbReference type="GO" id="GO:0002183">
    <property type="term" value="P:cytoplasmic translational initiation"/>
    <property type="evidence" value="ECO:0007669"/>
    <property type="project" value="TreeGrafter"/>
</dbReference>
<dbReference type="RefSeq" id="XP_065330343.1">
    <property type="nucleotide sequence ID" value="XM_065474271.1"/>
</dbReference>
<evidence type="ECO:0000256" key="2">
    <source>
        <dbReference type="ARBA" id="ARBA00022540"/>
    </source>
</evidence>
<evidence type="ECO:0000256" key="6">
    <source>
        <dbReference type="ARBA" id="ARBA00038394"/>
    </source>
</evidence>
<evidence type="ECO:0000256" key="4">
    <source>
        <dbReference type="ARBA" id="ARBA00022737"/>
    </source>
</evidence>
<evidence type="ECO:0000313" key="10">
    <source>
        <dbReference type="Proteomes" id="UP001334084"/>
    </source>
</evidence>
<keyword evidence="2 9" id="KW-0396">Initiation factor</keyword>
<evidence type="ECO:0000256" key="1">
    <source>
        <dbReference type="ARBA" id="ARBA00022490"/>
    </source>
</evidence>
<reference evidence="9" key="1">
    <citation type="journal article" date="2024" name="BMC Genomics">
        <title>Functional annotation of a divergent genome using sequence and structure-based similarity.</title>
        <authorList>
            <person name="Svedberg D."/>
            <person name="Winiger R.R."/>
            <person name="Berg A."/>
            <person name="Sharma H."/>
            <person name="Tellgren-Roth C."/>
            <person name="Debrunner-Vossbrinck B.A."/>
            <person name="Vossbrinck C.R."/>
            <person name="Barandun J."/>
        </authorList>
    </citation>
    <scope>NUCLEOTIDE SEQUENCE</scope>
    <source>
        <strain evidence="9">Illinois isolate</strain>
    </source>
</reference>
<keyword evidence="4" id="KW-0677">Repeat</keyword>
<organism evidence="9 10">
    <name type="scientific">Vairimorpha necatrix</name>
    <dbReference type="NCBI Taxonomy" id="6039"/>
    <lineage>
        <taxon>Eukaryota</taxon>
        <taxon>Fungi</taxon>
        <taxon>Fungi incertae sedis</taxon>
        <taxon>Microsporidia</taxon>
        <taxon>Nosematidae</taxon>
        <taxon>Vairimorpha</taxon>
    </lineage>
</organism>
<keyword evidence="3 8" id="KW-0853">WD repeat</keyword>
<dbReference type="InterPro" id="IPR001680">
    <property type="entry name" value="WD40_rpt"/>
</dbReference>
<dbReference type="InterPro" id="IPR015943">
    <property type="entry name" value="WD40/YVTN_repeat-like_dom_sf"/>
</dbReference>
<dbReference type="EMBL" id="CP142732">
    <property type="protein sequence ID" value="WUR04198.1"/>
    <property type="molecule type" value="Genomic_DNA"/>
</dbReference>
<dbReference type="PROSITE" id="PS50082">
    <property type="entry name" value="WD_REPEATS_2"/>
    <property type="match status" value="1"/>
</dbReference>
<dbReference type="PANTHER" id="PTHR19877:SF1">
    <property type="entry name" value="EUKARYOTIC TRANSLATION INITIATION FACTOR 3 SUBUNIT I"/>
    <property type="match status" value="1"/>
</dbReference>
<dbReference type="KEGG" id="vnx:VNE69_07264"/>
<keyword evidence="1" id="KW-0963">Cytoplasm</keyword>
<evidence type="ECO:0000256" key="5">
    <source>
        <dbReference type="ARBA" id="ARBA00022917"/>
    </source>
</evidence>
<name>A0AAX4JEC0_9MICR</name>
<dbReference type="GeneID" id="90542020"/>
<dbReference type="Pfam" id="PF24805">
    <property type="entry name" value="EIF3I"/>
    <property type="match status" value="1"/>
</dbReference>
<comment type="similarity">
    <text evidence="6">Belongs to the WD repeat STRAP family.</text>
</comment>
<accession>A0AAX4JEC0</accession>
<dbReference type="Gene3D" id="2.130.10.10">
    <property type="entry name" value="YVTN repeat-like/Quinoprotein amine dehydrogenase"/>
    <property type="match status" value="1"/>
</dbReference>
<dbReference type="GO" id="GO:0071541">
    <property type="term" value="C:eukaryotic translation initiation factor 3 complex, eIF3m"/>
    <property type="evidence" value="ECO:0007669"/>
    <property type="project" value="TreeGrafter"/>
</dbReference>
<dbReference type="AlphaFoldDB" id="A0AAX4JEC0"/>
<sequence>MSSECKMSSESSNGRQIKVKCHERPITDLKFNKDGDLIFTSSKDSTCNVLYTDGTPLGSFSGHDGSIFSFSLSDNSQFLLTGSADQSVVQWDIEKGLKINQEQIKSVIKATDNFKNENLFIIGCDGSMGKDKCILLYDCRSKESNKLISLDTNPTGILIDYSQNNVLISNDDGSICQLDLRNNLIINKAQVHTSKITKIKPSACRTFLVSSSIDSQAKIVDMANLNTIKTFVCEEPINCSVIFGTNDKIICVGGINARDVTQSKGKNKFDTKFFDVVTTEQIGFYTTHYGTINCVDVNTDGTMYCSGGETGLLSVVNFGEDFYNSGFTNFNKF</sequence>
<dbReference type="SMART" id="SM00320">
    <property type="entry name" value="WD40"/>
    <property type="match status" value="4"/>
</dbReference>
<protein>
    <recommendedName>
        <fullName evidence="7">Serine-threonine kinase receptor-associated protein</fullName>
    </recommendedName>
</protein>
<dbReference type="GO" id="GO:0003743">
    <property type="term" value="F:translation initiation factor activity"/>
    <property type="evidence" value="ECO:0007669"/>
    <property type="project" value="UniProtKB-KW"/>
</dbReference>